<dbReference type="InterPro" id="IPR032675">
    <property type="entry name" value="LRR_dom_sf"/>
</dbReference>
<keyword evidence="7" id="KW-0611">Plant defense</keyword>
<comment type="caution">
    <text evidence="11">The sequence shown here is derived from an EMBL/GenBank/DDBJ whole genome shotgun (WGS) entry which is preliminary data.</text>
</comment>
<dbReference type="GO" id="GO:0016301">
    <property type="term" value="F:kinase activity"/>
    <property type="evidence" value="ECO:0007669"/>
    <property type="project" value="UniProtKB-KW"/>
</dbReference>
<evidence type="ECO:0000256" key="5">
    <source>
        <dbReference type="ARBA" id="ARBA00022729"/>
    </source>
</evidence>
<sequence length="161" mass="17466">MDNWKNMPPSWSGSDPCYEGWEGIKCTNSRVTSIALASMGLTGHLSGDIASLSELNTLILVGCGFNGPIPDDIGYLQELRYLSLNSNGFIGKIPPSIGNLSKLYWLDLADNQLNGPIPVSSGNTPGLDMLHQTKHFHFGKNKLSGHIPPQLFSSEMSLIHV</sequence>
<evidence type="ECO:0000256" key="6">
    <source>
        <dbReference type="ARBA" id="ARBA00022737"/>
    </source>
</evidence>
<dbReference type="OrthoDB" id="2015206at2759"/>
<dbReference type="InterPro" id="IPR001611">
    <property type="entry name" value="Leu-rich_rpt"/>
</dbReference>
<keyword evidence="11" id="KW-0418">Kinase</keyword>
<protein>
    <submittedName>
        <fullName evidence="11">Putative leucine-rich repeat receptor-like protein kinase</fullName>
    </submittedName>
</protein>
<dbReference type="Pfam" id="PF00560">
    <property type="entry name" value="LRR_1"/>
    <property type="match status" value="3"/>
</dbReference>
<keyword evidence="4" id="KW-0433">Leucine-rich repeat</keyword>
<dbReference type="FunFam" id="3.80.10.10:FF:000400">
    <property type="entry name" value="Nuclear pore complex protein NUP107"/>
    <property type="match status" value="1"/>
</dbReference>
<keyword evidence="11" id="KW-0675">Receptor</keyword>
<evidence type="ECO:0000256" key="4">
    <source>
        <dbReference type="ARBA" id="ARBA00022614"/>
    </source>
</evidence>
<dbReference type="PANTHER" id="PTHR45974">
    <property type="entry name" value="RECEPTOR-LIKE PROTEIN 55"/>
    <property type="match status" value="1"/>
</dbReference>
<evidence type="ECO:0000256" key="7">
    <source>
        <dbReference type="ARBA" id="ARBA00022821"/>
    </source>
</evidence>
<keyword evidence="8" id="KW-0472">Membrane</keyword>
<keyword evidence="5" id="KW-0732">Signal</keyword>
<dbReference type="Gene3D" id="3.80.10.10">
    <property type="entry name" value="Ribonuclease Inhibitor"/>
    <property type="match status" value="1"/>
</dbReference>
<evidence type="ECO:0000256" key="1">
    <source>
        <dbReference type="ARBA" id="ARBA00004170"/>
    </source>
</evidence>
<dbReference type="GO" id="GO:0016020">
    <property type="term" value="C:membrane"/>
    <property type="evidence" value="ECO:0007669"/>
    <property type="project" value="UniProtKB-SubCell"/>
</dbReference>
<organism evidence="11 12">
    <name type="scientific">Senna tora</name>
    <dbReference type="NCBI Taxonomy" id="362788"/>
    <lineage>
        <taxon>Eukaryota</taxon>
        <taxon>Viridiplantae</taxon>
        <taxon>Streptophyta</taxon>
        <taxon>Embryophyta</taxon>
        <taxon>Tracheophyta</taxon>
        <taxon>Spermatophyta</taxon>
        <taxon>Magnoliopsida</taxon>
        <taxon>eudicotyledons</taxon>
        <taxon>Gunneridae</taxon>
        <taxon>Pentapetalae</taxon>
        <taxon>rosids</taxon>
        <taxon>fabids</taxon>
        <taxon>Fabales</taxon>
        <taxon>Fabaceae</taxon>
        <taxon>Caesalpinioideae</taxon>
        <taxon>Cassia clade</taxon>
        <taxon>Senna</taxon>
    </lineage>
</organism>
<keyword evidence="6" id="KW-0677">Repeat</keyword>
<dbReference type="EMBL" id="JAAIUW010000002">
    <property type="protein sequence ID" value="KAF7842840.1"/>
    <property type="molecule type" value="Genomic_DNA"/>
</dbReference>
<keyword evidence="3" id="KW-0964">Secreted</keyword>
<comment type="similarity">
    <text evidence="10">Belongs to the polygalacturonase-inhibiting protein family.</text>
</comment>
<keyword evidence="11" id="KW-0808">Transferase</keyword>
<accession>A0A834XE89</accession>
<keyword evidence="3" id="KW-0134">Cell wall</keyword>
<evidence type="ECO:0000256" key="10">
    <source>
        <dbReference type="ARBA" id="ARBA00038043"/>
    </source>
</evidence>
<dbReference type="GO" id="GO:0006952">
    <property type="term" value="P:defense response"/>
    <property type="evidence" value="ECO:0007669"/>
    <property type="project" value="UniProtKB-KW"/>
</dbReference>
<evidence type="ECO:0000313" key="12">
    <source>
        <dbReference type="Proteomes" id="UP000634136"/>
    </source>
</evidence>
<evidence type="ECO:0000313" key="11">
    <source>
        <dbReference type="EMBL" id="KAF7842840.1"/>
    </source>
</evidence>
<evidence type="ECO:0000256" key="3">
    <source>
        <dbReference type="ARBA" id="ARBA00022512"/>
    </source>
</evidence>
<dbReference type="AlphaFoldDB" id="A0A834XE89"/>
<evidence type="ECO:0000256" key="8">
    <source>
        <dbReference type="ARBA" id="ARBA00023136"/>
    </source>
</evidence>
<reference evidence="11" key="1">
    <citation type="submission" date="2020-09" db="EMBL/GenBank/DDBJ databases">
        <title>Genome-Enabled Discovery of Anthraquinone Biosynthesis in Senna tora.</title>
        <authorList>
            <person name="Kang S.-H."/>
            <person name="Pandey R.P."/>
            <person name="Lee C.-M."/>
            <person name="Sim J.-S."/>
            <person name="Jeong J.-T."/>
            <person name="Choi B.-S."/>
            <person name="Jung M."/>
            <person name="Ginzburg D."/>
            <person name="Zhao K."/>
            <person name="Won S.Y."/>
            <person name="Oh T.-J."/>
            <person name="Yu Y."/>
            <person name="Kim N.-H."/>
            <person name="Lee O.R."/>
            <person name="Lee T.-H."/>
            <person name="Bashyal P."/>
            <person name="Kim T.-S."/>
            <person name="Lee W.-H."/>
            <person name="Kawkins C."/>
            <person name="Kim C.-K."/>
            <person name="Kim J.S."/>
            <person name="Ahn B.O."/>
            <person name="Rhee S.Y."/>
            <person name="Sohng J.K."/>
        </authorList>
    </citation>
    <scope>NUCLEOTIDE SEQUENCE</scope>
    <source>
        <tissue evidence="11">Leaf</tissue>
    </source>
</reference>
<dbReference type="PANTHER" id="PTHR45974:SF266">
    <property type="entry name" value="LEUCINE-RICH REPEAT RECEPTOR PROTEIN KINASE HPCA1"/>
    <property type="match status" value="1"/>
</dbReference>
<name>A0A834XE89_9FABA</name>
<evidence type="ECO:0000256" key="2">
    <source>
        <dbReference type="ARBA" id="ARBA00004191"/>
    </source>
</evidence>
<gene>
    <name evidence="11" type="ORF">G2W53_005138</name>
</gene>
<proteinExistence type="inferred from homology"/>
<keyword evidence="9" id="KW-0325">Glycoprotein</keyword>
<comment type="subcellular location">
    <subcellularLocation>
        <location evidence="1">Membrane</location>
        <topology evidence="1">Peripheral membrane protein</topology>
    </subcellularLocation>
    <subcellularLocation>
        <location evidence="2">Secreted</location>
        <location evidence="2">Cell wall</location>
    </subcellularLocation>
</comment>
<keyword evidence="12" id="KW-1185">Reference proteome</keyword>
<dbReference type="Proteomes" id="UP000634136">
    <property type="component" value="Unassembled WGS sequence"/>
</dbReference>
<dbReference type="SUPFAM" id="SSF52058">
    <property type="entry name" value="L domain-like"/>
    <property type="match status" value="1"/>
</dbReference>
<evidence type="ECO:0000256" key="9">
    <source>
        <dbReference type="ARBA" id="ARBA00023180"/>
    </source>
</evidence>